<dbReference type="SUPFAM" id="SSF48371">
    <property type="entry name" value="ARM repeat"/>
    <property type="match status" value="1"/>
</dbReference>
<protein>
    <submittedName>
        <fullName evidence="2">HEAT repeat domain-containing protein</fullName>
    </submittedName>
</protein>
<evidence type="ECO:0000313" key="3">
    <source>
        <dbReference type="Proteomes" id="UP000783863"/>
    </source>
</evidence>
<organism evidence="2 3">
    <name type="scientific">Haloarcula salinisoli</name>
    <dbReference type="NCBI Taxonomy" id="2487746"/>
    <lineage>
        <taxon>Archaea</taxon>
        <taxon>Methanobacteriati</taxon>
        <taxon>Methanobacteriota</taxon>
        <taxon>Stenosarchaea group</taxon>
        <taxon>Halobacteria</taxon>
        <taxon>Halobacteriales</taxon>
        <taxon>Haloarculaceae</taxon>
        <taxon>Haloarcula</taxon>
    </lineage>
</organism>
<dbReference type="Pfam" id="PF13646">
    <property type="entry name" value="HEAT_2"/>
    <property type="match status" value="1"/>
</dbReference>
<dbReference type="InterPro" id="IPR011989">
    <property type="entry name" value="ARM-like"/>
</dbReference>
<reference evidence="2" key="1">
    <citation type="submission" date="2021-06" db="EMBL/GenBank/DDBJ databases">
        <title>Halomicroarcula sp. F24A a new haloarchaeum isolated from saline soil.</title>
        <authorList>
            <person name="Duran-Viseras A."/>
            <person name="Sanchez-Porro C."/>
            <person name="Ventosa A."/>
        </authorList>
    </citation>
    <scope>NUCLEOTIDE SEQUENCE</scope>
    <source>
        <strain evidence="2">F24A</strain>
    </source>
</reference>
<keyword evidence="1" id="KW-0812">Transmembrane</keyword>
<keyword evidence="3" id="KW-1185">Reference proteome</keyword>
<dbReference type="RefSeq" id="WP_220586822.1">
    <property type="nucleotide sequence ID" value="NZ_RKLQ01000001.1"/>
</dbReference>
<keyword evidence="1" id="KW-0472">Membrane</keyword>
<proteinExistence type="predicted"/>
<sequence length="390" mass="43758">MTASSVVAGLLAQAGTQPGPRRIDLLLSRLDEPLIFALVLGILLGLFLLAIEVVTLVYVWIRSRNDRHRERHRPAVRDGLFERLAADDPDWTGWIASLDETERELLRDEVDSFLRKLDGTERRHLRDAGRALGIPSEAMAAVRDGTRHERLLGLKWLTVLDQPVETTFVRAHCQRDPTVRAAAARLLYETDHADAPRVGTELLLSRPDRPMTSFGVDTLYRLHEGDPTALFEYAADHVDEWSTTVTLQVLLVLREFAMLPADAPTAWLLALFDHESPDVRAATARAFVHYGWREDIREQVPRAELIADAAPTVRRAVCEMLGSWSDEAGIWELKSMAVSDPSSRVRVAAMRELTDRQALGPTDPRLPDAEIDTALQWVLADRKIADGRKP</sequence>
<dbReference type="AlphaFoldDB" id="A0A8J7YIN7"/>
<dbReference type="EMBL" id="RKLQ01000001">
    <property type="protein sequence ID" value="MBX0302586.1"/>
    <property type="molecule type" value="Genomic_DNA"/>
</dbReference>
<keyword evidence="1" id="KW-1133">Transmembrane helix</keyword>
<comment type="caution">
    <text evidence="2">The sequence shown here is derived from an EMBL/GenBank/DDBJ whole genome shotgun (WGS) entry which is preliminary data.</text>
</comment>
<accession>A0A8J7YIN7</accession>
<feature type="transmembrane region" description="Helical" evidence="1">
    <location>
        <begin position="35"/>
        <end position="61"/>
    </location>
</feature>
<dbReference type="Gene3D" id="1.25.10.10">
    <property type="entry name" value="Leucine-rich Repeat Variant"/>
    <property type="match status" value="1"/>
</dbReference>
<gene>
    <name evidence="2" type="ORF">EGD98_02745</name>
</gene>
<evidence type="ECO:0000256" key="1">
    <source>
        <dbReference type="SAM" id="Phobius"/>
    </source>
</evidence>
<dbReference type="InterPro" id="IPR016024">
    <property type="entry name" value="ARM-type_fold"/>
</dbReference>
<evidence type="ECO:0000313" key="2">
    <source>
        <dbReference type="EMBL" id="MBX0302586.1"/>
    </source>
</evidence>
<name>A0A8J7YIN7_9EURY</name>
<dbReference type="Proteomes" id="UP000783863">
    <property type="component" value="Unassembled WGS sequence"/>
</dbReference>